<organism evidence="1 3">
    <name type="scientific">Thermodesulfobacterium geofontis</name>
    <dbReference type="NCBI Taxonomy" id="1295609"/>
    <lineage>
        <taxon>Bacteria</taxon>
        <taxon>Pseudomonadati</taxon>
        <taxon>Thermodesulfobacteriota</taxon>
        <taxon>Thermodesulfobacteria</taxon>
        <taxon>Thermodesulfobacteriales</taxon>
        <taxon>Thermodesulfobacteriaceae</taxon>
        <taxon>Thermodesulfobacterium</taxon>
    </lineage>
</organism>
<name>A0A2N7PMW8_9BACT</name>
<dbReference type="Proteomes" id="UP000235619">
    <property type="component" value="Unassembled WGS sequence"/>
</dbReference>
<dbReference type="InterPro" id="IPR003772">
    <property type="entry name" value="YceD"/>
</dbReference>
<dbReference type="PANTHER" id="PTHR34374">
    <property type="entry name" value="LARGE RIBOSOMAL RNA SUBUNIT ACCUMULATION PROTEIN YCED HOMOLOG 1, CHLOROPLASTIC"/>
    <property type="match status" value="1"/>
</dbReference>
<evidence type="ECO:0000313" key="3">
    <source>
        <dbReference type="Proteomes" id="UP000235460"/>
    </source>
</evidence>
<comment type="caution">
    <text evidence="1">The sequence shown here is derived from an EMBL/GenBank/DDBJ whole genome shotgun (WGS) entry which is preliminary data.</text>
</comment>
<sequence>MADLKNWGIYLEEIPPEGIKVEFEKISHLGDDLIIKEPFSGYFKLKKLGIEVKLEGFLKGVVILECDRCLTSYEFPIEHTFKIDILPLASLNIEEEKELSEEEMEVSFYENSWISFYDLLKEEIFLSLPYKKLCRPDCKGLCPICGTNLNENLCKCKVYRKESPFAVLRELFSDKKF</sequence>
<dbReference type="EMBL" id="PNIK01000068">
    <property type="protein sequence ID" value="PMP66695.1"/>
    <property type="molecule type" value="Genomic_DNA"/>
</dbReference>
<proteinExistence type="predicted"/>
<evidence type="ECO:0000313" key="1">
    <source>
        <dbReference type="EMBL" id="PMP66695.1"/>
    </source>
</evidence>
<dbReference type="AlphaFoldDB" id="A0A2N7PMW8"/>
<reference evidence="3 4" key="1">
    <citation type="submission" date="2018-01" db="EMBL/GenBank/DDBJ databases">
        <title>Metagenomic assembled genomes from two thermal pools in the Uzon Caldera, Kamchatka, Russia.</title>
        <authorList>
            <person name="Wilkins L."/>
            <person name="Ettinger C."/>
        </authorList>
    </citation>
    <scope>NUCLEOTIDE SEQUENCE [LARGE SCALE GENOMIC DNA]</scope>
    <source>
        <strain evidence="2">ARK-04</strain>
        <strain evidence="1">ZAV-08</strain>
    </source>
</reference>
<dbReference type="Proteomes" id="UP000235460">
    <property type="component" value="Unassembled WGS sequence"/>
</dbReference>
<dbReference type="Pfam" id="PF02620">
    <property type="entry name" value="YceD"/>
    <property type="match status" value="1"/>
</dbReference>
<gene>
    <name evidence="2" type="ORF">C0169_02370</name>
    <name evidence="1" type="ORF">C0190_04865</name>
</gene>
<accession>A0A2N7PMW8</accession>
<dbReference type="EMBL" id="PNJD01000144">
    <property type="protein sequence ID" value="PMP97673.1"/>
    <property type="molecule type" value="Genomic_DNA"/>
</dbReference>
<dbReference type="PANTHER" id="PTHR34374:SF1">
    <property type="entry name" value="LARGE RIBOSOMAL RNA SUBUNIT ACCUMULATION PROTEIN YCED HOMOLOG 1, CHLOROPLASTIC"/>
    <property type="match status" value="1"/>
</dbReference>
<evidence type="ECO:0008006" key="5">
    <source>
        <dbReference type="Google" id="ProtNLM"/>
    </source>
</evidence>
<protein>
    <recommendedName>
        <fullName evidence="5">DUF177 domain-containing protein</fullName>
    </recommendedName>
</protein>
<evidence type="ECO:0000313" key="4">
    <source>
        <dbReference type="Proteomes" id="UP000235619"/>
    </source>
</evidence>
<evidence type="ECO:0000313" key="2">
    <source>
        <dbReference type="EMBL" id="PMP97673.1"/>
    </source>
</evidence>